<dbReference type="InterPro" id="IPR008280">
    <property type="entry name" value="Tub_FtsZ_C"/>
</dbReference>
<sequence>MKDYRFDLPKNQKSIIKVIGVGGGGSNAVNHMYNQGIKDVEFVVVNTDAQALKSSPVPLRLQLGANLTEGLGAGANPEKGKNAALESKEDIRELLSDKTKMVFITAGMGGGTGTGAAPVIAKIAKDMDILTVGIVTAPFVFEGRKKMLAAQQGIEELRVNCDTVLVILNDKLREIYGNLAIRSAFAKADNVLTTAAKSIAEIITVHQDVNVDFEDVKTVMKDAGAAVMGSATEEGEGRAIRAAEKAIASPLLNNVDIKGAQKILLSIMSGEEDELSMDELSEITEYIQERAGDDAEVIFGQGIDSELDKGIRVTVIATGFAMDKLQGTNHTPVKKSEPVVEKEESDSIKKVIDLESGKTSKVDEDAISEAGQTFTFTFQKPVFTPANDNKIVFGEAPEEVKSKEDDFEEAESEHSEFEFVPVKPETMRVVHELPVEKDEQPVLPKAEERKEDAGSAHSNDYYEQLRQKAISKAYERFERLKNLKSYNQNPEEYKEKLETPAYIRKQVKLSEVQHSSERSISRFNLTDENEFLKNNRFLHDNVD</sequence>
<accession>A0ABW5BBI4</accession>
<evidence type="ECO:0000313" key="10">
    <source>
        <dbReference type="EMBL" id="MFD2202293.1"/>
    </source>
</evidence>
<feature type="region of interest" description="Disordered" evidence="7">
    <location>
        <begin position="437"/>
        <end position="457"/>
    </location>
</feature>
<comment type="similarity">
    <text evidence="1 4 6">Belongs to the FtsZ family.</text>
</comment>
<dbReference type="PROSITE" id="PS01134">
    <property type="entry name" value="FTSZ_1"/>
    <property type="match status" value="1"/>
</dbReference>
<keyword evidence="3 4" id="KW-0342">GTP-binding</keyword>
<feature type="domain" description="Tubulin/FtsZ 2-layer sandwich" evidence="9">
    <location>
        <begin position="209"/>
        <end position="329"/>
    </location>
</feature>
<evidence type="ECO:0000259" key="9">
    <source>
        <dbReference type="SMART" id="SM00865"/>
    </source>
</evidence>
<dbReference type="Gene3D" id="3.30.1330.20">
    <property type="entry name" value="Tubulin/FtsZ, C-terminal domain"/>
    <property type="match status" value="1"/>
</dbReference>
<dbReference type="Pfam" id="PF12327">
    <property type="entry name" value="FtsZ_C"/>
    <property type="match status" value="1"/>
</dbReference>
<dbReference type="GO" id="GO:0051301">
    <property type="term" value="P:cell division"/>
    <property type="evidence" value="ECO:0007669"/>
    <property type="project" value="UniProtKB-KW"/>
</dbReference>
<protein>
    <recommendedName>
        <fullName evidence="4 5">Cell division protein FtsZ</fullName>
    </recommendedName>
</protein>
<dbReference type="PANTHER" id="PTHR30314:SF3">
    <property type="entry name" value="MITOCHONDRIAL DIVISION PROTEIN FSZA"/>
    <property type="match status" value="1"/>
</dbReference>
<dbReference type="HAMAP" id="MF_00909">
    <property type="entry name" value="FtsZ"/>
    <property type="match status" value="1"/>
</dbReference>
<dbReference type="InterPro" id="IPR045061">
    <property type="entry name" value="FtsZ/CetZ"/>
</dbReference>
<dbReference type="CDD" id="cd02201">
    <property type="entry name" value="FtsZ_type1"/>
    <property type="match status" value="1"/>
</dbReference>
<reference evidence="11" key="1">
    <citation type="journal article" date="2019" name="Int. J. Syst. Evol. Microbiol.">
        <title>The Global Catalogue of Microorganisms (GCM) 10K type strain sequencing project: providing services to taxonomists for standard genome sequencing and annotation.</title>
        <authorList>
            <consortium name="The Broad Institute Genomics Platform"/>
            <consortium name="The Broad Institute Genome Sequencing Center for Infectious Disease"/>
            <person name="Wu L."/>
            <person name="Ma J."/>
        </authorList>
    </citation>
    <scope>NUCLEOTIDE SEQUENCE [LARGE SCALE GENOMIC DNA]</scope>
    <source>
        <strain evidence="11">KCTC 19812</strain>
    </source>
</reference>
<feature type="domain" description="Tubulin/FtsZ GTPase" evidence="8">
    <location>
        <begin position="15"/>
        <end position="207"/>
    </location>
</feature>
<dbReference type="InterPro" id="IPR036525">
    <property type="entry name" value="Tubulin/FtsZ_GTPase_sf"/>
</dbReference>
<feature type="binding site" evidence="4">
    <location>
        <position position="189"/>
    </location>
    <ligand>
        <name>GTP</name>
        <dbReference type="ChEBI" id="CHEBI:37565"/>
    </ligand>
</feature>
<keyword evidence="2 4" id="KW-0547">Nucleotide-binding</keyword>
<evidence type="ECO:0000256" key="1">
    <source>
        <dbReference type="ARBA" id="ARBA00009690"/>
    </source>
</evidence>
<dbReference type="Gene3D" id="3.40.50.1440">
    <property type="entry name" value="Tubulin/FtsZ, GTPase domain"/>
    <property type="match status" value="1"/>
</dbReference>
<feature type="binding site" evidence="4">
    <location>
        <position position="142"/>
    </location>
    <ligand>
        <name>GTP</name>
        <dbReference type="ChEBI" id="CHEBI:37565"/>
    </ligand>
</feature>
<dbReference type="Pfam" id="PF00091">
    <property type="entry name" value="Tubulin"/>
    <property type="match status" value="1"/>
</dbReference>
<evidence type="ECO:0000256" key="7">
    <source>
        <dbReference type="SAM" id="MobiDB-lite"/>
    </source>
</evidence>
<dbReference type="EMBL" id="JBHUIV010000016">
    <property type="protein sequence ID" value="MFD2202293.1"/>
    <property type="molecule type" value="Genomic_DNA"/>
</dbReference>
<organism evidence="10 11">
    <name type="scientific">Shivajiella indica</name>
    <dbReference type="NCBI Taxonomy" id="872115"/>
    <lineage>
        <taxon>Bacteria</taxon>
        <taxon>Pseudomonadati</taxon>
        <taxon>Bacteroidota</taxon>
        <taxon>Cytophagia</taxon>
        <taxon>Cytophagales</taxon>
        <taxon>Cyclobacteriaceae</taxon>
        <taxon>Shivajiella</taxon>
    </lineage>
</organism>
<feature type="binding site" evidence="4">
    <location>
        <begin position="23"/>
        <end position="27"/>
    </location>
    <ligand>
        <name>GTP</name>
        <dbReference type="ChEBI" id="CHEBI:37565"/>
    </ligand>
</feature>
<dbReference type="PRINTS" id="PR00423">
    <property type="entry name" value="CELLDVISFTSZ"/>
</dbReference>
<dbReference type="SMART" id="SM00864">
    <property type="entry name" value="Tubulin"/>
    <property type="match status" value="1"/>
</dbReference>
<proteinExistence type="inferred from homology"/>
<dbReference type="InterPro" id="IPR024757">
    <property type="entry name" value="FtsZ_C"/>
</dbReference>
<gene>
    <name evidence="4 10" type="primary">ftsZ</name>
    <name evidence="10" type="ORF">ACFSKV_12030</name>
</gene>
<dbReference type="PANTHER" id="PTHR30314">
    <property type="entry name" value="CELL DIVISION PROTEIN FTSZ-RELATED"/>
    <property type="match status" value="1"/>
</dbReference>
<dbReference type="SMART" id="SM00865">
    <property type="entry name" value="Tubulin_C"/>
    <property type="match status" value="1"/>
</dbReference>
<dbReference type="InterPro" id="IPR020805">
    <property type="entry name" value="Cell_div_FtsZ_CS"/>
</dbReference>
<dbReference type="SUPFAM" id="SSF52490">
    <property type="entry name" value="Tubulin nucleotide-binding domain-like"/>
    <property type="match status" value="1"/>
</dbReference>
<keyword evidence="4" id="KW-0963">Cytoplasm</keyword>
<comment type="subcellular location">
    <subcellularLocation>
        <location evidence="4">Cytoplasm</location>
    </subcellularLocation>
    <text evidence="4">Assembles at midcell at the inner surface of the cytoplasmic membrane.</text>
</comment>
<feature type="compositionally biased region" description="Basic and acidic residues" evidence="7">
    <location>
        <begin position="437"/>
        <end position="454"/>
    </location>
</feature>
<evidence type="ECO:0000256" key="5">
    <source>
        <dbReference type="NCBIfam" id="TIGR00065"/>
    </source>
</evidence>
<feature type="binding site" evidence="4">
    <location>
        <position position="146"/>
    </location>
    <ligand>
        <name>GTP</name>
        <dbReference type="ChEBI" id="CHEBI:37565"/>
    </ligand>
</feature>
<dbReference type="Proteomes" id="UP001597414">
    <property type="component" value="Unassembled WGS sequence"/>
</dbReference>
<feature type="binding site" evidence="4">
    <location>
        <begin position="111"/>
        <end position="113"/>
    </location>
    <ligand>
        <name>GTP</name>
        <dbReference type="ChEBI" id="CHEBI:37565"/>
    </ligand>
</feature>
<dbReference type="InterPro" id="IPR003008">
    <property type="entry name" value="Tubulin_FtsZ_GTPase"/>
</dbReference>
<keyword evidence="4 6" id="KW-0131">Cell cycle</keyword>
<evidence type="ECO:0000313" key="11">
    <source>
        <dbReference type="Proteomes" id="UP001597414"/>
    </source>
</evidence>
<name>A0ABW5BBI4_9BACT</name>
<evidence type="ECO:0000256" key="3">
    <source>
        <dbReference type="ARBA" id="ARBA00023134"/>
    </source>
</evidence>
<evidence type="ECO:0000256" key="6">
    <source>
        <dbReference type="RuleBase" id="RU000631"/>
    </source>
</evidence>
<comment type="subunit">
    <text evidence="4">Homodimer. Polymerizes to form a dynamic ring structure in a strictly GTP-dependent manner. Interacts directly with several other division proteins.</text>
</comment>
<dbReference type="InterPro" id="IPR018316">
    <property type="entry name" value="Tubulin/FtsZ_2-layer-sand-dom"/>
</dbReference>
<keyword evidence="4 6" id="KW-0717">Septation</keyword>
<dbReference type="RefSeq" id="WP_380802950.1">
    <property type="nucleotide sequence ID" value="NZ_JBHUIV010000016.1"/>
</dbReference>
<evidence type="ECO:0000256" key="2">
    <source>
        <dbReference type="ARBA" id="ARBA00022741"/>
    </source>
</evidence>
<dbReference type="PROSITE" id="PS01135">
    <property type="entry name" value="FTSZ_2"/>
    <property type="match status" value="1"/>
</dbReference>
<keyword evidence="4 6" id="KW-0132">Cell division</keyword>
<dbReference type="SUPFAM" id="SSF55307">
    <property type="entry name" value="Tubulin C-terminal domain-like"/>
    <property type="match status" value="1"/>
</dbReference>
<dbReference type="InterPro" id="IPR000158">
    <property type="entry name" value="Cell_div_FtsZ"/>
</dbReference>
<dbReference type="InterPro" id="IPR037103">
    <property type="entry name" value="Tubulin/FtsZ-like_C"/>
</dbReference>
<comment type="function">
    <text evidence="4 6">Essential cell division protein that forms a contractile ring structure (Z ring) at the future cell division site. The regulation of the ring assembly controls the timing and the location of cell division. One of the functions of the FtsZ ring is to recruit other cell division proteins to the septum to produce a new cell wall between the dividing cells. Binds GTP and shows GTPase activity.</text>
</comment>
<evidence type="ECO:0000256" key="4">
    <source>
        <dbReference type="HAMAP-Rule" id="MF_00909"/>
    </source>
</evidence>
<evidence type="ECO:0000259" key="8">
    <source>
        <dbReference type="SMART" id="SM00864"/>
    </source>
</evidence>
<keyword evidence="11" id="KW-1185">Reference proteome</keyword>
<comment type="caution">
    <text evidence="10">The sequence shown here is derived from an EMBL/GenBank/DDBJ whole genome shotgun (WGS) entry which is preliminary data.</text>
</comment>
<dbReference type="NCBIfam" id="TIGR00065">
    <property type="entry name" value="ftsZ"/>
    <property type="match status" value="1"/>
</dbReference>